<evidence type="ECO:0000256" key="2">
    <source>
        <dbReference type="ARBA" id="ARBA00023125"/>
    </source>
</evidence>
<sequence length="131" mass="14316">MAQPTTEPDAPAPAASAASEEGRDLVRDVLGRIGDKWSVVVVCRLGGTTRRFNELRRLSAPITQRMLSATLRGLERDGLVTRTVHDTKPPRVDYALTPRGLGLLQVVRPLAGWAEDNATEIRDSRAAFDAR</sequence>
<keyword evidence="1" id="KW-0805">Transcription regulation</keyword>
<gene>
    <name evidence="6" type="ORF">ACFPZN_54405</name>
</gene>
<keyword evidence="7" id="KW-1185">Reference proteome</keyword>
<dbReference type="SUPFAM" id="SSF46785">
    <property type="entry name" value="Winged helix' DNA-binding domain"/>
    <property type="match status" value="1"/>
</dbReference>
<dbReference type="InterPro" id="IPR036390">
    <property type="entry name" value="WH_DNA-bd_sf"/>
</dbReference>
<evidence type="ECO:0000259" key="5">
    <source>
        <dbReference type="PROSITE" id="PS51118"/>
    </source>
</evidence>
<comment type="caution">
    <text evidence="6">The sequence shown here is derived from an EMBL/GenBank/DDBJ whole genome shotgun (WGS) entry which is preliminary data.</text>
</comment>
<evidence type="ECO:0000313" key="6">
    <source>
        <dbReference type="EMBL" id="MFC5754667.1"/>
    </source>
</evidence>
<protein>
    <submittedName>
        <fullName evidence="6">Winged helix-turn-helix transcriptional regulator</fullName>
    </submittedName>
</protein>
<accession>A0ABW1AJ38</accession>
<dbReference type="PROSITE" id="PS51118">
    <property type="entry name" value="HTH_HXLR"/>
    <property type="match status" value="1"/>
</dbReference>
<dbReference type="PANTHER" id="PTHR33204">
    <property type="entry name" value="TRANSCRIPTIONAL REGULATOR, MARR FAMILY"/>
    <property type="match status" value="1"/>
</dbReference>
<evidence type="ECO:0000313" key="7">
    <source>
        <dbReference type="Proteomes" id="UP001596074"/>
    </source>
</evidence>
<dbReference type="EMBL" id="JBHSON010000171">
    <property type="protein sequence ID" value="MFC5754667.1"/>
    <property type="molecule type" value="Genomic_DNA"/>
</dbReference>
<feature type="domain" description="HTH hxlR-type" evidence="5">
    <location>
        <begin position="12"/>
        <end position="122"/>
    </location>
</feature>
<feature type="region of interest" description="Disordered" evidence="4">
    <location>
        <begin position="1"/>
        <end position="22"/>
    </location>
</feature>
<dbReference type="InterPro" id="IPR002577">
    <property type="entry name" value="HTH_HxlR"/>
</dbReference>
<evidence type="ECO:0000256" key="1">
    <source>
        <dbReference type="ARBA" id="ARBA00023015"/>
    </source>
</evidence>
<name>A0ABW1AJ38_9ACTN</name>
<dbReference type="Gene3D" id="1.10.10.10">
    <property type="entry name" value="Winged helix-like DNA-binding domain superfamily/Winged helix DNA-binding domain"/>
    <property type="match status" value="1"/>
</dbReference>
<evidence type="ECO:0000256" key="3">
    <source>
        <dbReference type="ARBA" id="ARBA00023163"/>
    </source>
</evidence>
<organism evidence="6 7">
    <name type="scientific">Actinomadura rugatobispora</name>
    <dbReference type="NCBI Taxonomy" id="1994"/>
    <lineage>
        <taxon>Bacteria</taxon>
        <taxon>Bacillati</taxon>
        <taxon>Actinomycetota</taxon>
        <taxon>Actinomycetes</taxon>
        <taxon>Streptosporangiales</taxon>
        <taxon>Thermomonosporaceae</taxon>
        <taxon>Actinomadura</taxon>
    </lineage>
</organism>
<dbReference type="Proteomes" id="UP001596074">
    <property type="component" value="Unassembled WGS sequence"/>
</dbReference>
<dbReference type="Pfam" id="PF01638">
    <property type="entry name" value="HxlR"/>
    <property type="match status" value="1"/>
</dbReference>
<reference evidence="7" key="1">
    <citation type="journal article" date="2019" name="Int. J. Syst. Evol. Microbiol.">
        <title>The Global Catalogue of Microorganisms (GCM) 10K type strain sequencing project: providing services to taxonomists for standard genome sequencing and annotation.</title>
        <authorList>
            <consortium name="The Broad Institute Genomics Platform"/>
            <consortium name="The Broad Institute Genome Sequencing Center for Infectious Disease"/>
            <person name="Wu L."/>
            <person name="Ma J."/>
        </authorList>
    </citation>
    <scope>NUCLEOTIDE SEQUENCE [LARGE SCALE GENOMIC DNA]</scope>
    <source>
        <strain evidence="7">KCTC 42087</strain>
    </source>
</reference>
<proteinExistence type="predicted"/>
<dbReference type="PANTHER" id="PTHR33204:SF39">
    <property type="entry name" value="TRANSCRIPTIONAL REGULATORY PROTEIN"/>
    <property type="match status" value="1"/>
</dbReference>
<keyword evidence="3" id="KW-0804">Transcription</keyword>
<evidence type="ECO:0000256" key="4">
    <source>
        <dbReference type="SAM" id="MobiDB-lite"/>
    </source>
</evidence>
<keyword evidence="2" id="KW-0238">DNA-binding</keyword>
<dbReference type="RefSeq" id="WP_378292995.1">
    <property type="nucleotide sequence ID" value="NZ_JBHSON010000171.1"/>
</dbReference>
<dbReference type="InterPro" id="IPR036388">
    <property type="entry name" value="WH-like_DNA-bd_sf"/>
</dbReference>